<evidence type="ECO:0000313" key="3">
    <source>
        <dbReference type="Proteomes" id="UP000015105"/>
    </source>
</evidence>
<dbReference type="Gramene" id="AET5Gv21235300.1">
    <property type="protein sequence ID" value="AET5Gv21235300.1"/>
    <property type="gene ID" value="AET5Gv21235300"/>
</dbReference>
<reference evidence="2" key="5">
    <citation type="journal article" date="2021" name="G3 (Bethesda)">
        <title>Aegilops tauschii genome assembly Aet v5.0 features greater sequence contiguity and improved annotation.</title>
        <authorList>
            <person name="Wang L."/>
            <person name="Zhu T."/>
            <person name="Rodriguez J.C."/>
            <person name="Deal K.R."/>
            <person name="Dubcovsky J."/>
            <person name="McGuire P.E."/>
            <person name="Lux T."/>
            <person name="Spannagl M."/>
            <person name="Mayer K.F.X."/>
            <person name="Baldrich P."/>
            <person name="Meyers B.C."/>
            <person name="Huo N."/>
            <person name="Gu Y.Q."/>
            <person name="Zhou H."/>
            <person name="Devos K.M."/>
            <person name="Bennetzen J.L."/>
            <person name="Unver T."/>
            <person name="Budak H."/>
            <person name="Gulick P.J."/>
            <person name="Galiba G."/>
            <person name="Kalapos B."/>
            <person name="Nelson D.R."/>
            <person name="Li P."/>
            <person name="You F.M."/>
            <person name="Luo M.C."/>
            <person name="Dvorak J."/>
        </authorList>
    </citation>
    <scope>NUCLEOTIDE SEQUENCE [LARGE SCALE GENOMIC DNA]</scope>
    <source>
        <strain evidence="2">cv. AL8/78</strain>
    </source>
</reference>
<dbReference type="STRING" id="200361.A0A453MLS8"/>
<sequence length="257" mass="27746">ASSSGGGGGLTGRRRRPRQSSAERDMGWMVGRAAVAAETVKGKRSGPSPWTDPNVISIYGPECNYNYITRASRRGPLTPRLGLLSAETPAKRAGGGGGDMQFLRGVGGGGGGGATLGSTAWEAFRRHFSRKRAVDIRRINPKVPKEEAVAISGRLLQILADHGPLTVGSTWNHAKDAAIDSLNSKTHMKILLKWMWGRRIIKLSCTQAGNTKKFLYSPFTAEDTEAAEEPAEEQPKRKGWKGKHPKYQTKKQPATAA</sequence>
<feature type="compositionally biased region" description="Acidic residues" evidence="1">
    <location>
        <begin position="223"/>
        <end position="232"/>
    </location>
</feature>
<organism evidence="2 3">
    <name type="scientific">Aegilops tauschii subsp. strangulata</name>
    <name type="common">Goatgrass</name>
    <dbReference type="NCBI Taxonomy" id="200361"/>
    <lineage>
        <taxon>Eukaryota</taxon>
        <taxon>Viridiplantae</taxon>
        <taxon>Streptophyta</taxon>
        <taxon>Embryophyta</taxon>
        <taxon>Tracheophyta</taxon>
        <taxon>Spermatophyta</taxon>
        <taxon>Magnoliopsida</taxon>
        <taxon>Liliopsida</taxon>
        <taxon>Poales</taxon>
        <taxon>Poaceae</taxon>
        <taxon>BOP clade</taxon>
        <taxon>Pooideae</taxon>
        <taxon>Triticodae</taxon>
        <taxon>Triticeae</taxon>
        <taxon>Triticinae</taxon>
        <taxon>Aegilops</taxon>
    </lineage>
</organism>
<keyword evidence="3" id="KW-1185">Reference proteome</keyword>
<feature type="region of interest" description="Disordered" evidence="1">
    <location>
        <begin position="223"/>
        <end position="257"/>
    </location>
</feature>
<name>A0A453MLS8_AEGTS</name>
<protein>
    <submittedName>
        <fullName evidence="2">Uncharacterized protein</fullName>
    </submittedName>
</protein>
<reference evidence="3" key="1">
    <citation type="journal article" date="2014" name="Science">
        <title>Ancient hybridizations among the ancestral genomes of bread wheat.</title>
        <authorList>
            <consortium name="International Wheat Genome Sequencing Consortium,"/>
            <person name="Marcussen T."/>
            <person name="Sandve S.R."/>
            <person name="Heier L."/>
            <person name="Spannagl M."/>
            <person name="Pfeifer M."/>
            <person name="Jakobsen K.S."/>
            <person name="Wulff B.B."/>
            <person name="Steuernagel B."/>
            <person name="Mayer K.F."/>
            <person name="Olsen O.A."/>
        </authorList>
    </citation>
    <scope>NUCLEOTIDE SEQUENCE [LARGE SCALE GENOMIC DNA]</scope>
    <source>
        <strain evidence="3">cv. AL8/78</strain>
    </source>
</reference>
<reference evidence="3" key="2">
    <citation type="journal article" date="2017" name="Nat. Plants">
        <title>The Aegilops tauschii genome reveals multiple impacts of transposons.</title>
        <authorList>
            <person name="Zhao G."/>
            <person name="Zou C."/>
            <person name="Li K."/>
            <person name="Wang K."/>
            <person name="Li T."/>
            <person name="Gao L."/>
            <person name="Zhang X."/>
            <person name="Wang H."/>
            <person name="Yang Z."/>
            <person name="Liu X."/>
            <person name="Jiang W."/>
            <person name="Mao L."/>
            <person name="Kong X."/>
            <person name="Jiao Y."/>
            <person name="Jia J."/>
        </authorList>
    </citation>
    <scope>NUCLEOTIDE SEQUENCE [LARGE SCALE GENOMIC DNA]</scope>
    <source>
        <strain evidence="3">cv. AL8/78</strain>
    </source>
</reference>
<evidence type="ECO:0000313" key="2">
    <source>
        <dbReference type="EnsemblPlants" id="AET5Gv21235300.1"/>
    </source>
</evidence>
<accession>A0A453MLS8</accession>
<feature type="region of interest" description="Disordered" evidence="1">
    <location>
        <begin position="1"/>
        <end position="27"/>
    </location>
</feature>
<evidence type="ECO:0000256" key="1">
    <source>
        <dbReference type="SAM" id="MobiDB-lite"/>
    </source>
</evidence>
<reference evidence="2" key="4">
    <citation type="submission" date="2019-03" db="UniProtKB">
        <authorList>
            <consortium name="EnsemblPlants"/>
        </authorList>
    </citation>
    <scope>IDENTIFICATION</scope>
</reference>
<proteinExistence type="predicted"/>
<dbReference type="PANTHER" id="PTHR35110">
    <property type="entry name" value="EXPRESSED PROTEIN"/>
    <property type="match status" value="1"/>
</dbReference>
<dbReference type="Proteomes" id="UP000015105">
    <property type="component" value="Chromosome 5D"/>
</dbReference>
<feature type="compositionally biased region" description="Basic residues" evidence="1">
    <location>
        <begin position="237"/>
        <end position="249"/>
    </location>
</feature>
<feature type="compositionally biased region" description="Gly residues" evidence="1">
    <location>
        <begin position="1"/>
        <end position="11"/>
    </location>
</feature>
<dbReference type="AlphaFoldDB" id="A0A453MLS8"/>
<dbReference type="PANTHER" id="PTHR35110:SF1">
    <property type="entry name" value="EXPRESSED PROTEIN"/>
    <property type="match status" value="1"/>
</dbReference>
<reference evidence="2" key="3">
    <citation type="journal article" date="2017" name="Nature">
        <title>Genome sequence of the progenitor of the wheat D genome Aegilops tauschii.</title>
        <authorList>
            <person name="Luo M.C."/>
            <person name="Gu Y.Q."/>
            <person name="Puiu D."/>
            <person name="Wang H."/>
            <person name="Twardziok S.O."/>
            <person name="Deal K.R."/>
            <person name="Huo N."/>
            <person name="Zhu T."/>
            <person name="Wang L."/>
            <person name="Wang Y."/>
            <person name="McGuire P.E."/>
            <person name="Liu S."/>
            <person name="Long H."/>
            <person name="Ramasamy R.K."/>
            <person name="Rodriguez J.C."/>
            <person name="Van S.L."/>
            <person name="Yuan L."/>
            <person name="Wang Z."/>
            <person name="Xia Z."/>
            <person name="Xiao L."/>
            <person name="Anderson O.D."/>
            <person name="Ouyang S."/>
            <person name="Liang Y."/>
            <person name="Zimin A.V."/>
            <person name="Pertea G."/>
            <person name="Qi P."/>
            <person name="Bennetzen J.L."/>
            <person name="Dai X."/>
            <person name="Dawson M.W."/>
            <person name="Muller H.G."/>
            <person name="Kugler K."/>
            <person name="Rivarola-Duarte L."/>
            <person name="Spannagl M."/>
            <person name="Mayer K.F.X."/>
            <person name="Lu F.H."/>
            <person name="Bevan M.W."/>
            <person name="Leroy P."/>
            <person name="Li P."/>
            <person name="You F.M."/>
            <person name="Sun Q."/>
            <person name="Liu Z."/>
            <person name="Lyons E."/>
            <person name="Wicker T."/>
            <person name="Salzberg S.L."/>
            <person name="Devos K.M."/>
            <person name="Dvorak J."/>
        </authorList>
    </citation>
    <scope>NUCLEOTIDE SEQUENCE [LARGE SCALE GENOMIC DNA]</scope>
    <source>
        <strain evidence="2">cv. AL8/78</strain>
    </source>
</reference>
<dbReference type="EnsemblPlants" id="AET5Gv21235300.1">
    <property type="protein sequence ID" value="AET5Gv21235300.1"/>
    <property type="gene ID" value="AET5Gv21235300"/>
</dbReference>